<dbReference type="Proteomes" id="UP000243507">
    <property type="component" value="Unassembled WGS sequence"/>
</dbReference>
<reference evidence="11 12" key="1">
    <citation type="submission" date="2017-09" db="EMBL/GenBank/DDBJ databases">
        <title>A multilocus sequence analysis scheme for characterization of bacteria in the genus Thioclava.</title>
        <authorList>
            <person name="Liu Y."/>
            <person name="Shao Z."/>
        </authorList>
    </citation>
    <scope>NUCLEOTIDE SEQUENCE [LARGE SCALE GENOMIC DNA]</scope>
    <source>
        <strain evidence="11 12">CAU 1312</strain>
    </source>
</reference>
<comment type="similarity">
    <text evidence="6">Belongs to the acetyltransferase family. OlsB subfamily.</text>
</comment>
<name>A0A2A4CN39_9RHOB</name>
<evidence type="ECO:0000313" key="11">
    <source>
        <dbReference type="EMBL" id="PCD75740.1"/>
    </source>
</evidence>
<dbReference type="InterPro" id="IPR052351">
    <property type="entry name" value="Ornithine_N-alpha-AT"/>
</dbReference>
<dbReference type="AlphaFoldDB" id="A0A2A4CN39"/>
<keyword evidence="12" id="KW-1185">Reference proteome</keyword>
<comment type="catalytic activity">
    <reaction evidence="10">
        <text>a (3R)-hydroxyacyl-[ACP] + L-ornithine = a lyso-ornithine lipid + holo-[ACP] + H(+)</text>
        <dbReference type="Rhea" id="RHEA:20633"/>
        <dbReference type="Rhea" id="RHEA-COMP:9685"/>
        <dbReference type="Rhea" id="RHEA-COMP:9945"/>
        <dbReference type="ChEBI" id="CHEBI:15378"/>
        <dbReference type="ChEBI" id="CHEBI:46911"/>
        <dbReference type="ChEBI" id="CHEBI:64479"/>
        <dbReference type="ChEBI" id="CHEBI:78827"/>
        <dbReference type="ChEBI" id="CHEBI:138482"/>
        <dbReference type="EC" id="2.3.2.30"/>
    </reaction>
    <physiologicalReaction direction="left-to-right" evidence="10">
        <dbReference type="Rhea" id="RHEA:20634"/>
    </physiologicalReaction>
</comment>
<dbReference type="RefSeq" id="WP_096434303.1">
    <property type="nucleotide sequence ID" value="NZ_NTJD01000010.1"/>
</dbReference>
<dbReference type="EC" id="2.3.2.30" evidence="7"/>
<evidence type="ECO:0000256" key="3">
    <source>
        <dbReference type="ARBA" id="ARBA00022679"/>
    </source>
</evidence>
<evidence type="ECO:0000256" key="8">
    <source>
        <dbReference type="ARBA" id="ARBA00039866"/>
    </source>
</evidence>
<comment type="caution">
    <text evidence="11">The sequence shown here is derived from an EMBL/GenBank/DDBJ whole genome shotgun (WGS) entry which is preliminary data.</text>
</comment>
<dbReference type="Pfam" id="PF13444">
    <property type="entry name" value="Acetyltransf_5"/>
    <property type="match status" value="1"/>
</dbReference>
<keyword evidence="4" id="KW-0443">Lipid metabolism</keyword>
<evidence type="ECO:0000256" key="5">
    <source>
        <dbReference type="ARBA" id="ARBA00023315"/>
    </source>
</evidence>
<gene>
    <name evidence="11" type="ORF">CLN94_12590</name>
</gene>
<evidence type="ECO:0000256" key="1">
    <source>
        <dbReference type="ARBA" id="ARBA00005189"/>
    </source>
</evidence>
<dbReference type="Gene3D" id="3.40.630.30">
    <property type="match status" value="1"/>
</dbReference>
<organism evidence="11 12">
    <name type="scientific">Pseudothioclava arenosa</name>
    <dbReference type="NCBI Taxonomy" id="1795308"/>
    <lineage>
        <taxon>Bacteria</taxon>
        <taxon>Pseudomonadati</taxon>
        <taxon>Pseudomonadota</taxon>
        <taxon>Alphaproteobacteria</taxon>
        <taxon>Rhodobacterales</taxon>
        <taxon>Paracoccaceae</taxon>
        <taxon>Pseudothioclava</taxon>
    </lineage>
</organism>
<dbReference type="EMBL" id="NTJD01000010">
    <property type="protein sequence ID" value="PCD75740.1"/>
    <property type="molecule type" value="Genomic_DNA"/>
</dbReference>
<keyword evidence="5 11" id="KW-0012">Acyltransferase</keyword>
<dbReference type="OrthoDB" id="9787072at2"/>
<accession>A0A2A4CN39</accession>
<evidence type="ECO:0000256" key="6">
    <source>
        <dbReference type="ARBA" id="ARBA00038095"/>
    </source>
</evidence>
<dbReference type="GO" id="GO:0006629">
    <property type="term" value="P:lipid metabolic process"/>
    <property type="evidence" value="ECO:0007669"/>
    <property type="project" value="UniProtKB-KW"/>
</dbReference>
<dbReference type="SUPFAM" id="SSF55729">
    <property type="entry name" value="Acyl-CoA N-acyltransferases (Nat)"/>
    <property type="match status" value="1"/>
</dbReference>
<keyword evidence="2" id="KW-0444">Lipid biosynthesis</keyword>
<proteinExistence type="inferred from homology"/>
<evidence type="ECO:0000256" key="2">
    <source>
        <dbReference type="ARBA" id="ARBA00022516"/>
    </source>
</evidence>
<protein>
    <recommendedName>
        <fullName evidence="8">L-ornithine N(alpha)-acyltransferase</fullName>
        <ecNumber evidence="7">2.3.2.30</ecNumber>
    </recommendedName>
</protein>
<comment type="function">
    <text evidence="9">Catalyzes the first step in the biosynthesis of ornithine lipids, which are phosphorus-free membrane lipids. Catalyzes the 3-hydroxyacyl-acyl carrier protein-dependent acylation of ornithine to form lyso-ornithine lipid (LOL).</text>
</comment>
<evidence type="ECO:0000256" key="9">
    <source>
        <dbReference type="ARBA" id="ARBA00045724"/>
    </source>
</evidence>
<dbReference type="PANTHER" id="PTHR37323:SF1">
    <property type="entry name" value="L-ORNITHINE N(ALPHA)-ACYLTRANSFERASE"/>
    <property type="match status" value="1"/>
</dbReference>
<comment type="pathway">
    <text evidence="1">Lipid metabolism.</text>
</comment>
<evidence type="ECO:0000313" key="12">
    <source>
        <dbReference type="Proteomes" id="UP000243507"/>
    </source>
</evidence>
<sequence length="266" mass="29855">MTAETAIYETRLARDEADLLAAQRLRYSVFVEELGGDGPMVDHAARLERDEFDPVYDHLILVDRTRPQGDHVVGAYRLLPAERAEAFGRYYCDAEYDLAPLRASGRKLLELGRSCVHPEHRGGAAMLMLWNGLADYVLAREIEVLFGVASFHGIDPEPLRQPLAWLHHHHLAPPEMRPRARAEHFQPMDLVPEAELDRRAAMAGMPNLIKAYLRLGGFVGEGAYIDAPFNTTDVLLLMDTKAMSEKHRSFYTRRVEPREAGGGGQG</sequence>
<dbReference type="PANTHER" id="PTHR37323">
    <property type="entry name" value="GCN5-RELATED N-ACETYLTRANSFERASE"/>
    <property type="match status" value="1"/>
</dbReference>
<evidence type="ECO:0000256" key="7">
    <source>
        <dbReference type="ARBA" id="ARBA00039058"/>
    </source>
</evidence>
<evidence type="ECO:0000256" key="10">
    <source>
        <dbReference type="ARBA" id="ARBA00047785"/>
    </source>
</evidence>
<evidence type="ECO:0000256" key="4">
    <source>
        <dbReference type="ARBA" id="ARBA00023098"/>
    </source>
</evidence>
<keyword evidence="3 11" id="KW-0808">Transferase</keyword>
<dbReference type="InterPro" id="IPR016181">
    <property type="entry name" value="Acyl_CoA_acyltransferase"/>
</dbReference>
<dbReference type="GO" id="GO:0043810">
    <property type="term" value="F:ornithine-acyl [acyl carrier protein] N-acyltransferase activity"/>
    <property type="evidence" value="ECO:0007669"/>
    <property type="project" value="UniProtKB-EC"/>
</dbReference>